<feature type="region of interest" description="Disordered" evidence="1">
    <location>
        <begin position="166"/>
        <end position="242"/>
    </location>
</feature>
<feature type="region of interest" description="Disordered" evidence="1">
    <location>
        <begin position="1"/>
        <end position="29"/>
    </location>
</feature>
<gene>
    <name evidence="2" type="ORF">HK105_205916</name>
</gene>
<feature type="compositionally biased region" description="Polar residues" evidence="1">
    <location>
        <begin position="166"/>
        <end position="196"/>
    </location>
</feature>
<evidence type="ECO:0000313" key="3">
    <source>
        <dbReference type="Proteomes" id="UP001527925"/>
    </source>
</evidence>
<proteinExistence type="predicted"/>
<feature type="compositionally biased region" description="Polar residues" evidence="1">
    <location>
        <begin position="1"/>
        <end position="14"/>
    </location>
</feature>
<organism evidence="2 3">
    <name type="scientific">Polyrhizophydium stewartii</name>
    <dbReference type="NCBI Taxonomy" id="2732419"/>
    <lineage>
        <taxon>Eukaryota</taxon>
        <taxon>Fungi</taxon>
        <taxon>Fungi incertae sedis</taxon>
        <taxon>Chytridiomycota</taxon>
        <taxon>Chytridiomycota incertae sedis</taxon>
        <taxon>Chytridiomycetes</taxon>
        <taxon>Rhizophydiales</taxon>
        <taxon>Rhizophydiales incertae sedis</taxon>
        <taxon>Polyrhizophydium</taxon>
    </lineage>
</organism>
<protein>
    <submittedName>
        <fullName evidence="2">Uncharacterized protein</fullName>
    </submittedName>
</protein>
<keyword evidence="3" id="KW-1185">Reference proteome</keyword>
<evidence type="ECO:0000313" key="2">
    <source>
        <dbReference type="EMBL" id="KAL2914565.1"/>
    </source>
</evidence>
<dbReference type="EMBL" id="JADGIZ020000032">
    <property type="protein sequence ID" value="KAL2914565.1"/>
    <property type="molecule type" value="Genomic_DNA"/>
</dbReference>
<feature type="compositionally biased region" description="Basic and acidic residues" evidence="1">
    <location>
        <begin position="75"/>
        <end position="86"/>
    </location>
</feature>
<comment type="caution">
    <text evidence="2">The sequence shown here is derived from an EMBL/GenBank/DDBJ whole genome shotgun (WGS) entry which is preliminary data.</text>
</comment>
<reference evidence="2 3" key="1">
    <citation type="submission" date="2023-09" db="EMBL/GenBank/DDBJ databases">
        <title>Pangenome analysis of Batrachochytrium dendrobatidis and related Chytrids.</title>
        <authorList>
            <person name="Yacoub M.N."/>
            <person name="Stajich J.E."/>
            <person name="James T.Y."/>
        </authorList>
    </citation>
    <scope>NUCLEOTIDE SEQUENCE [LARGE SCALE GENOMIC DNA]</scope>
    <source>
        <strain evidence="2 3">JEL0888</strain>
    </source>
</reference>
<dbReference type="Proteomes" id="UP001527925">
    <property type="component" value="Unassembled WGS sequence"/>
</dbReference>
<accession>A0ABR4N4X9</accession>
<evidence type="ECO:0000256" key="1">
    <source>
        <dbReference type="SAM" id="MobiDB-lite"/>
    </source>
</evidence>
<name>A0ABR4N4X9_9FUNG</name>
<sequence length="242" mass="26947">MNTALARSSTGRKSQTQERAHAPARCATVPRSVNDRLLQMDLASQEVMSRLTDPNQYPPAYRAKFEAIRKHNETFRSSDKLSEKRAASTNNLSQKEAEVVKRLTDVSSKSKSKSSLEKIEYSGYTNGFKPIDEAEKERMRAKALSQSNRIDHAMLTSLSQFFNEFSPKNSRNGSRRASVQDPASSSRVSTTRSNPALATWPGRSEDAIVAAPKTRKQSMTGLVDDMPPPKPIAQTYGRPNRL</sequence>
<feature type="region of interest" description="Disordered" evidence="1">
    <location>
        <begin position="75"/>
        <end position="95"/>
    </location>
</feature>